<dbReference type="EMBL" id="GGEC01039082">
    <property type="protein sequence ID" value="MBX19566.1"/>
    <property type="molecule type" value="Transcribed_RNA"/>
</dbReference>
<organism evidence="1">
    <name type="scientific">Rhizophora mucronata</name>
    <name type="common">Asiatic mangrove</name>
    <dbReference type="NCBI Taxonomy" id="61149"/>
    <lineage>
        <taxon>Eukaryota</taxon>
        <taxon>Viridiplantae</taxon>
        <taxon>Streptophyta</taxon>
        <taxon>Embryophyta</taxon>
        <taxon>Tracheophyta</taxon>
        <taxon>Spermatophyta</taxon>
        <taxon>Magnoliopsida</taxon>
        <taxon>eudicotyledons</taxon>
        <taxon>Gunneridae</taxon>
        <taxon>Pentapetalae</taxon>
        <taxon>rosids</taxon>
        <taxon>fabids</taxon>
        <taxon>Malpighiales</taxon>
        <taxon>Rhizophoraceae</taxon>
        <taxon>Rhizophora</taxon>
    </lineage>
</organism>
<protein>
    <submittedName>
        <fullName evidence="1">Uncharacterized protein LOC105642673</fullName>
    </submittedName>
</protein>
<name>A0A2P2LNL3_RHIMU</name>
<sequence>MTGGEKGLEPVRTGILLEDPYWTRNTTALRTDSGLHNERIALLEKWWVPRRVGDGTEEMAVEAIFFQIPRQKSLN</sequence>
<evidence type="ECO:0000313" key="1">
    <source>
        <dbReference type="EMBL" id="MBX19566.1"/>
    </source>
</evidence>
<proteinExistence type="predicted"/>
<accession>A0A2P2LNL3</accession>
<reference evidence="1" key="1">
    <citation type="submission" date="2018-02" db="EMBL/GenBank/DDBJ databases">
        <title>Rhizophora mucronata_Transcriptome.</title>
        <authorList>
            <person name="Meera S.P."/>
            <person name="Sreeshan A."/>
            <person name="Augustine A."/>
        </authorList>
    </citation>
    <scope>NUCLEOTIDE SEQUENCE</scope>
    <source>
        <tissue evidence="1">Leaf</tissue>
    </source>
</reference>
<dbReference type="AlphaFoldDB" id="A0A2P2LNL3"/>